<evidence type="ECO:0000313" key="8">
    <source>
        <dbReference type="Proteomes" id="UP000293568"/>
    </source>
</evidence>
<dbReference type="InterPro" id="IPR017441">
    <property type="entry name" value="Protein_kinase_ATP_BS"/>
</dbReference>
<protein>
    <submittedName>
        <fullName evidence="7">Serine/threonine protein kinase</fullName>
    </submittedName>
</protein>
<evidence type="ECO:0000256" key="2">
    <source>
        <dbReference type="ARBA" id="ARBA00022741"/>
    </source>
</evidence>
<feature type="binding site" evidence="5">
    <location>
        <position position="50"/>
    </location>
    <ligand>
        <name>ATP</name>
        <dbReference type="ChEBI" id="CHEBI:30616"/>
    </ligand>
</feature>
<reference evidence="7 8" key="1">
    <citation type="submission" date="2019-01" db="EMBL/GenBank/DDBJ databases">
        <title>Genome sequencing of strain FW100M-2.</title>
        <authorList>
            <person name="Heo J."/>
            <person name="Kim S.-J."/>
            <person name="Kim J.-S."/>
            <person name="Hong S.-B."/>
            <person name="Kwon S.-W."/>
        </authorList>
    </citation>
    <scope>NUCLEOTIDE SEQUENCE [LARGE SCALE GENOMIC DNA]</scope>
    <source>
        <strain evidence="7 8">FW100M-2</strain>
    </source>
</reference>
<evidence type="ECO:0000256" key="3">
    <source>
        <dbReference type="ARBA" id="ARBA00022777"/>
    </source>
</evidence>
<dbReference type="InterPro" id="IPR000719">
    <property type="entry name" value="Prot_kinase_dom"/>
</dbReference>
<organism evidence="7 8">
    <name type="scientific">Paenibacillus protaetiae</name>
    <dbReference type="NCBI Taxonomy" id="2509456"/>
    <lineage>
        <taxon>Bacteria</taxon>
        <taxon>Bacillati</taxon>
        <taxon>Bacillota</taxon>
        <taxon>Bacilli</taxon>
        <taxon>Bacillales</taxon>
        <taxon>Paenibacillaceae</taxon>
        <taxon>Paenibacillus</taxon>
    </lineage>
</organism>
<feature type="domain" description="Protein kinase" evidence="6">
    <location>
        <begin position="20"/>
        <end position="266"/>
    </location>
</feature>
<dbReference type="Gene3D" id="3.30.200.20">
    <property type="entry name" value="Phosphorylase Kinase, domain 1"/>
    <property type="match status" value="1"/>
</dbReference>
<proteinExistence type="predicted"/>
<name>A0A4P6EU84_9BACL</name>
<dbReference type="EMBL" id="CP035492">
    <property type="protein sequence ID" value="QAY66035.1"/>
    <property type="molecule type" value="Genomic_DNA"/>
</dbReference>
<evidence type="ECO:0000313" key="7">
    <source>
        <dbReference type="EMBL" id="QAY66035.1"/>
    </source>
</evidence>
<accession>A0A4P6EU84</accession>
<dbReference type="InterPro" id="IPR027417">
    <property type="entry name" value="P-loop_NTPase"/>
</dbReference>
<dbReference type="InterPro" id="IPR011009">
    <property type="entry name" value="Kinase-like_dom_sf"/>
</dbReference>
<dbReference type="OrthoDB" id="9788659at2"/>
<dbReference type="RefSeq" id="WP_129439206.1">
    <property type="nucleotide sequence ID" value="NZ_CP035492.1"/>
</dbReference>
<dbReference type="PANTHER" id="PTHR43289:SF34">
    <property type="entry name" value="SERINE_THREONINE-PROTEIN KINASE YBDM-RELATED"/>
    <property type="match status" value="1"/>
</dbReference>
<gene>
    <name evidence="7" type="ORF">ET464_06150</name>
</gene>
<dbReference type="CDD" id="cd14014">
    <property type="entry name" value="STKc_PknB_like"/>
    <property type="match status" value="1"/>
</dbReference>
<keyword evidence="8" id="KW-1185">Reference proteome</keyword>
<keyword evidence="3 7" id="KW-0418">Kinase</keyword>
<evidence type="ECO:0000256" key="4">
    <source>
        <dbReference type="ARBA" id="ARBA00022840"/>
    </source>
</evidence>
<evidence type="ECO:0000256" key="5">
    <source>
        <dbReference type="PROSITE-ProRule" id="PRU10141"/>
    </source>
</evidence>
<dbReference type="GO" id="GO:0005524">
    <property type="term" value="F:ATP binding"/>
    <property type="evidence" value="ECO:0007669"/>
    <property type="project" value="UniProtKB-UniRule"/>
</dbReference>
<dbReference type="PROSITE" id="PS50011">
    <property type="entry name" value="PROTEIN_KINASE_DOM"/>
    <property type="match status" value="1"/>
</dbReference>
<dbReference type="SUPFAM" id="SSF56112">
    <property type="entry name" value="Protein kinase-like (PK-like)"/>
    <property type="match status" value="1"/>
</dbReference>
<dbReference type="PROSITE" id="PS00108">
    <property type="entry name" value="PROTEIN_KINASE_ST"/>
    <property type="match status" value="1"/>
</dbReference>
<dbReference type="KEGG" id="pprt:ET464_06150"/>
<keyword evidence="4 5" id="KW-0067">ATP-binding</keyword>
<keyword evidence="1" id="KW-0808">Transferase</keyword>
<dbReference type="SUPFAM" id="SSF52540">
    <property type="entry name" value="P-loop containing nucleoside triphosphate hydrolases"/>
    <property type="match status" value="1"/>
</dbReference>
<evidence type="ECO:0000256" key="1">
    <source>
        <dbReference type="ARBA" id="ARBA00022679"/>
    </source>
</evidence>
<evidence type="ECO:0000259" key="6">
    <source>
        <dbReference type="PROSITE" id="PS50011"/>
    </source>
</evidence>
<dbReference type="PANTHER" id="PTHR43289">
    <property type="entry name" value="MITOGEN-ACTIVATED PROTEIN KINASE KINASE KINASE 20-RELATED"/>
    <property type="match status" value="1"/>
</dbReference>
<dbReference type="Pfam" id="PF00069">
    <property type="entry name" value="Pkinase"/>
    <property type="match status" value="1"/>
</dbReference>
<dbReference type="GO" id="GO:0004674">
    <property type="term" value="F:protein serine/threonine kinase activity"/>
    <property type="evidence" value="ECO:0007669"/>
    <property type="project" value="UniProtKB-KW"/>
</dbReference>
<dbReference type="SMART" id="SM00220">
    <property type="entry name" value="S_TKc"/>
    <property type="match status" value="1"/>
</dbReference>
<dbReference type="Proteomes" id="UP000293568">
    <property type="component" value="Chromosome"/>
</dbReference>
<dbReference type="AlphaFoldDB" id="A0A4P6EU84"/>
<dbReference type="PROSITE" id="PS00107">
    <property type="entry name" value="PROTEIN_KINASE_ATP"/>
    <property type="match status" value="1"/>
</dbReference>
<sequence length="542" mass="59526">MYSKDSLPHWEPGTVAGGRYRIVRLLGSGGMGVVYAAEDMKLERKLRALKAIKAAAEDRQRSSEEAQVLMKLSHPNLPSIVDYAPPDEQGVEWFVMDFVSGQTVRQLVADRGAGIRFEEAAAIGMQLCSALSYLHRQSPPIIHRDLKPSNVMIDERGLVKLIDFGIARLYKPGAEQDTVLLGTPGFAAPEQSGGGQSGEWTDVYGLGALLFYMLSGGVTNRVAVNRPFGPDVPRAFVRVLDRMLAKDPYHRYSSMEQVLDALRAFVPVYTADSIAASEHTVRRSGKACTIAVLGLSEGAGATFMAISIAKLLARQGLQVAAAEFPGVRPEWHSLLDPRGGSIAAKRRQPEHAGMADERYRLLQGADRVHWHMLQPAVPRNEPPRLHAFEREIARLPSDVTVVDVSGAWDHSGHEVAGWLQEASLIVIAADPFVSRWEARKLSLLERLAGSRAQAGLRTLWAANKDTSFRGRKEWQQMLPDPIVFPQLDTAAVLEAIWAGGWCTDNSAIRRAADKALAPLWHFLSKELGAKKGSTVRSRAERT</sequence>
<keyword evidence="2 5" id="KW-0547">Nucleotide-binding</keyword>
<keyword evidence="7" id="KW-0723">Serine/threonine-protein kinase</keyword>
<dbReference type="InterPro" id="IPR008271">
    <property type="entry name" value="Ser/Thr_kinase_AS"/>
</dbReference>
<dbReference type="Gene3D" id="1.10.510.10">
    <property type="entry name" value="Transferase(Phosphotransferase) domain 1"/>
    <property type="match status" value="1"/>
</dbReference>